<name>A0ABV9FJB9_9BACL</name>
<organism evidence="1 2">
    <name type="scientific">Cohnella hongkongensis</name>
    <dbReference type="NCBI Taxonomy" id="178337"/>
    <lineage>
        <taxon>Bacteria</taxon>
        <taxon>Bacillati</taxon>
        <taxon>Bacillota</taxon>
        <taxon>Bacilli</taxon>
        <taxon>Bacillales</taxon>
        <taxon>Paenibacillaceae</taxon>
        <taxon>Cohnella</taxon>
    </lineage>
</organism>
<dbReference type="EMBL" id="JBHSEP010000019">
    <property type="protein sequence ID" value="MFC4600826.1"/>
    <property type="molecule type" value="Genomic_DNA"/>
</dbReference>
<dbReference type="Proteomes" id="UP001596028">
    <property type="component" value="Unassembled WGS sequence"/>
</dbReference>
<dbReference type="InterPro" id="IPR034660">
    <property type="entry name" value="DinB/YfiT-like"/>
</dbReference>
<dbReference type="Pfam" id="PF07609">
    <property type="entry name" value="DUF1572"/>
    <property type="match status" value="1"/>
</dbReference>
<proteinExistence type="predicted"/>
<dbReference type="RefSeq" id="WP_378100262.1">
    <property type="nucleotide sequence ID" value="NZ_JBHSEP010000019.1"/>
</dbReference>
<accession>A0ABV9FJB9</accession>
<keyword evidence="2" id="KW-1185">Reference proteome</keyword>
<dbReference type="InterPro" id="IPR011466">
    <property type="entry name" value="DUF1572"/>
</dbReference>
<sequence>MDIANEVIESMLTKFNSERKWTLQAIAQLSEEDLTWTPDLESNSITNLVAHIRGCVHSRIETIFFDIPDTRDRDKEFEHGLKYSKYRTNNICSKD</sequence>
<evidence type="ECO:0000313" key="2">
    <source>
        <dbReference type="Proteomes" id="UP001596028"/>
    </source>
</evidence>
<protein>
    <submittedName>
        <fullName evidence="1">DUF1572 family protein</fullName>
    </submittedName>
</protein>
<dbReference type="Gene3D" id="1.20.120.450">
    <property type="entry name" value="dinb family like domain"/>
    <property type="match status" value="1"/>
</dbReference>
<dbReference type="SUPFAM" id="SSF109854">
    <property type="entry name" value="DinB/YfiT-like putative metalloenzymes"/>
    <property type="match status" value="1"/>
</dbReference>
<reference evidence="2" key="1">
    <citation type="journal article" date="2019" name="Int. J. Syst. Evol. Microbiol.">
        <title>The Global Catalogue of Microorganisms (GCM) 10K type strain sequencing project: providing services to taxonomists for standard genome sequencing and annotation.</title>
        <authorList>
            <consortium name="The Broad Institute Genomics Platform"/>
            <consortium name="The Broad Institute Genome Sequencing Center for Infectious Disease"/>
            <person name="Wu L."/>
            <person name="Ma J."/>
        </authorList>
    </citation>
    <scope>NUCLEOTIDE SEQUENCE [LARGE SCALE GENOMIC DNA]</scope>
    <source>
        <strain evidence="2">CCUG 49571</strain>
    </source>
</reference>
<gene>
    <name evidence="1" type="ORF">ACFO3S_21460</name>
</gene>
<comment type="caution">
    <text evidence="1">The sequence shown here is derived from an EMBL/GenBank/DDBJ whole genome shotgun (WGS) entry which is preliminary data.</text>
</comment>
<evidence type="ECO:0000313" key="1">
    <source>
        <dbReference type="EMBL" id="MFC4600826.1"/>
    </source>
</evidence>